<dbReference type="Proteomes" id="UP000000305">
    <property type="component" value="Unassembled WGS sequence"/>
</dbReference>
<dbReference type="HOGENOM" id="CLU_994861_0_0_1"/>
<feature type="region of interest" description="Disordered" evidence="1">
    <location>
        <begin position="155"/>
        <end position="176"/>
    </location>
</feature>
<feature type="compositionally biased region" description="Low complexity" evidence="1">
    <location>
        <begin position="261"/>
        <end position="280"/>
    </location>
</feature>
<dbReference type="EMBL" id="GL733104">
    <property type="protein sequence ID" value="EFX63350.1"/>
    <property type="molecule type" value="Genomic_DNA"/>
</dbReference>
<gene>
    <name evidence="2" type="ORF">DAPPUDRAFT_119286</name>
</gene>
<keyword evidence="3" id="KW-1185">Reference proteome</keyword>
<dbReference type="InParanoid" id="E9HY30"/>
<dbReference type="AlphaFoldDB" id="E9HY30"/>
<organism evidence="2 3">
    <name type="scientific">Daphnia pulex</name>
    <name type="common">Water flea</name>
    <dbReference type="NCBI Taxonomy" id="6669"/>
    <lineage>
        <taxon>Eukaryota</taxon>
        <taxon>Metazoa</taxon>
        <taxon>Ecdysozoa</taxon>
        <taxon>Arthropoda</taxon>
        <taxon>Crustacea</taxon>
        <taxon>Branchiopoda</taxon>
        <taxon>Diplostraca</taxon>
        <taxon>Cladocera</taxon>
        <taxon>Anomopoda</taxon>
        <taxon>Daphniidae</taxon>
        <taxon>Daphnia</taxon>
    </lineage>
</organism>
<dbReference type="KEGG" id="dpx:DAPPUDRAFT_119286"/>
<evidence type="ECO:0000313" key="3">
    <source>
        <dbReference type="Proteomes" id="UP000000305"/>
    </source>
</evidence>
<protein>
    <submittedName>
        <fullName evidence="2">Uncharacterized protein</fullName>
    </submittedName>
</protein>
<proteinExistence type="predicted"/>
<reference evidence="2 3" key="1">
    <citation type="journal article" date="2011" name="Science">
        <title>The ecoresponsive genome of Daphnia pulex.</title>
        <authorList>
            <person name="Colbourne J.K."/>
            <person name="Pfrender M.E."/>
            <person name="Gilbert D."/>
            <person name="Thomas W.K."/>
            <person name="Tucker A."/>
            <person name="Oakley T.H."/>
            <person name="Tokishita S."/>
            <person name="Aerts A."/>
            <person name="Arnold G.J."/>
            <person name="Basu M.K."/>
            <person name="Bauer D.J."/>
            <person name="Caceres C.E."/>
            <person name="Carmel L."/>
            <person name="Casola C."/>
            <person name="Choi J.H."/>
            <person name="Detter J.C."/>
            <person name="Dong Q."/>
            <person name="Dusheyko S."/>
            <person name="Eads B.D."/>
            <person name="Frohlich T."/>
            <person name="Geiler-Samerotte K.A."/>
            <person name="Gerlach D."/>
            <person name="Hatcher P."/>
            <person name="Jogdeo S."/>
            <person name="Krijgsveld J."/>
            <person name="Kriventseva E.V."/>
            <person name="Kultz D."/>
            <person name="Laforsch C."/>
            <person name="Lindquist E."/>
            <person name="Lopez J."/>
            <person name="Manak J.R."/>
            <person name="Muller J."/>
            <person name="Pangilinan J."/>
            <person name="Patwardhan R.P."/>
            <person name="Pitluck S."/>
            <person name="Pritham E.J."/>
            <person name="Rechtsteiner A."/>
            <person name="Rho M."/>
            <person name="Rogozin I.B."/>
            <person name="Sakarya O."/>
            <person name="Salamov A."/>
            <person name="Schaack S."/>
            <person name="Shapiro H."/>
            <person name="Shiga Y."/>
            <person name="Skalitzky C."/>
            <person name="Smith Z."/>
            <person name="Souvorov A."/>
            <person name="Sung W."/>
            <person name="Tang Z."/>
            <person name="Tsuchiya D."/>
            <person name="Tu H."/>
            <person name="Vos H."/>
            <person name="Wang M."/>
            <person name="Wolf Y.I."/>
            <person name="Yamagata H."/>
            <person name="Yamada T."/>
            <person name="Ye Y."/>
            <person name="Shaw J.R."/>
            <person name="Andrews J."/>
            <person name="Crease T.J."/>
            <person name="Tang H."/>
            <person name="Lucas S.M."/>
            <person name="Robertson H.M."/>
            <person name="Bork P."/>
            <person name="Koonin E.V."/>
            <person name="Zdobnov E.M."/>
            <person name="Grigoriev I.V."/>
            <person name="Lynch M."/>
            <person name="Boore J.L."/>
        </authorList>
    </citation>
    <scope>NUCLEOTIDE SEQUENCE [LARGE SCALE GENOMIC DNA]</scope>
</reference>
<sequence length="280" mass="30909">MVVFYESDYEDKRLKERTGKIDFKDFKDCKKCGNLIYPWNSHDCSLTEDADEPELEEDADELELGVAEDKPAFDEVQVVKHDAAVAKVADDPKLSEADDELGEEDKPSFDEVQACFLIFWRLDVTYNLNQGDIGAVVGVIRSDHVRADCCMQLGRDRGPLPDEPAERKPAADSLPGRDVVVVGSGREPAASAAAGQAEPAAVLLGQAEHRAGQQQFLLQQLDQPPPPERQTARLVRQLVRLPAPPMPPRHQAVTWRRRKSNSPVLWPSSASSTSSAGSRN</sequence>
<accession>E9HY30</accession>
<feature type="compositionally biased region" description="Basic and acidic residues" evidence="1">
    <location>
        <begin position="155"/>
        <end position="170"/>
    </location>
</feature>
<name>E9HY30_DAPPU</name>
<evidence type="ECO:0000256" key="1">
    <source>
        <dbReference type="SAM" id="MobiDB-lite"/>
    </source>
</evidence>
<evidence type="ECO:0000313" key="2">
    <source>
        <dbReference type="EMBL" id="EFX63350.1"/>
    </source>
</evidence>
<feature type="region of interest" description="Disordered" evidence="1">
    <location>
        <begin position="242"/>
        <end position="280"/>
    </location>
</feature>